<keyword evidence="10" id="KW-0413">Isomerase</keyword>
<evidence type="ECO:0000256" key="1">
    <source>
        <dbReference type="ARBA" id="ARBA00004275"/>
    </source>
</evidence>
<dbReference type="Gene3D" id="3.90.226.10">
    <property type="entry name" value="2-enoyl-CoA Hydratase, Chain A, domain 1"/>
    <property type="match status" value="1"/>
</dbReference>
<keyword evidence="7" id="KW-0520">NAD</keyword>
<dbReference type="InterPro" id="IPR006108">
    <property type="entry name" value="3HC_DH_C"/>
</dbReference>
<dbReference type="SUPFAM" id="SSF52096">
    <property type="entry name" value="ClpP/crotonase"/>
    <property type="match status" value="1"/>
</dbReference>
<feature type="domain" description="3-hydroxyacyl-CoA dehydrogenase C-terminal" evidence="15">
    <location>
        <begin position="477"/>
        <end position="570"/>
    </location>
</feature>
<keyword evidence="9" id="KW-0576">Peroxisome</keyword>
<dbReference type="PANTHER" id="PTHR23309">
    <property type="entry name" value="3-HYDROXYACYL-COA DEHYROGENASE"/>
    <property type="match status" value="1"/>
</dbReference>
<proteinExistence type="inferred from homology"/>
<sequence length="695" mass="75557">MAESVSFDARGEIALIKIENPPVNALSQAVRSGLAAAICRGEQDTRIKAMVLIGGERGFSAGADIREFGEPPRQPLLLDVIDVIERSSKPVIAAIQGTALGGGLEVALGCHFRIASPDAVMGLPEVKLGLLPGAGGTQRLPRLIGVSAALEMIVEGTVVSAQRALVLGLVDELAPGGLEAHALDFARGIVASGKPVRRVSMLDCEPSDQSVFEAYVETVERKRRGYIAPLRCIAAVRAATELPFKKGLERERAMFLELAASPQSKAQRHAFLSERAAAKIPDMRAKTAIGTLPIDLVGVVGAGTMGTGIAMCFANAGVPVMLVEANADNLERGMALVRKNYARTMARGGLSQAEMDKRVALIRPSVSNDQLAQADLVIEAVFEELEVKQKVFRMLDQICKPGAILASNTSYLNIDLIADATARPEYVLGMHFFSPANVMPLLENVRGARTLPQVCATAMKIGKLIGKTPVMVRVCDGFVGNRMLAKRTRESYFMLEEGATPQQIDKVLYDFGFPMGPFAMSDLAGVDVGWLNRQSRLANLTSRERACDILDQIHALGRFGQKTGAGFYRYDADRHRSVDPEIEALIVNHSKKRNIERRQISDVEILERCLYPMINEGAKLLEEGIVDRPGDIDVVWLKGYGFPAFLGGPLFYADQIGLPVVYEALLKYQVVHGDQYWKPAALLENMVRSGKRFYT</sequence>
<dbReference type="InterPro" id="IPR018376">
    <property type="entry name" value="Enoyl-CoA_hyd/isom_CS"/>
</dbReference>
<dbReference type="GO" id="GO:0006635">
    <property type="term" value="P:fatty acid beta-oxidation"/>
    <property type="evidence" value="ECO:0007669"/>
    <property type="project" value="UniProtKB-UniPathway"/>
</dbReference>
<evidence type="ECO:0000256" key="8">
    <source>
        <dbReference type="ARBA" id="ARBA00023098"/>
    </source>
</evidence>
<keyword evidence="6" id="KW-0560">Oxidoreductase</keyword>
<evidence type="ECO:0000256" key="12">
    <source>
        <dbReference type="ARBA" id="ARBA00023268"/>
    </source>
</evidence>
<dbReference type="Gene3D" id="3.40.50.720">
    <property type="entry name" value="NAD(P)-binding Rossmann-like Domain"/>
    <property type="match status" value="1"/>
</dbReference>
<dbReference type="InterPro" id="IPR029045">
    <property type="entry name" value="ClpP/crotonase-like_dom_sf"/>
</dbReference>
<dbReference type="OrthoDB" id="5287258at2"/>
<dbReference type="InterPro" id="IPR001753">
    <property type="entry name" value="Enoyl-CoA_hydra/iso"/>
</dbReference>
<dbReference type="Pfam" id="PF02737">
    <property type="entry name" value="3HCDH_N"/>
    <property type="match status" value="1"/>
</dbReference>
<evidence type="ECO:0000256" key="4">
    <source>
        <dbReference type="ARBA" id="ARBA00022832"/>
    </source>
</evidence>
<evidence type="ECO:0000256" key="5">
    <source>
        <dbReference type="ARBA" id="ARBA00022963"/>
    </source>
</evidence>
<organism evidence="17 18">
    <name type="scientific">Candidimonas nitroreducens</name>
    <dbReference type="NCBI Taxonomy" id="683354"/>
    <lineage>
        <taxon>Bacteria</taxon>
        <taxon>Pseudomonadati</taxon>
        <taxon>Pseudomonadota</taxon>
        <taxon>Betaproteobacteria</taxon>
        <taxon>Burkholderiales</taxon>
        <taxon>Alcaligenaceae</taxon>
        <taxon>Candidimonas</taxon>
    </lineage>
</organism>
<evidence type="ECO:0000256" key="3">
    <source>
        <dbReference type="ARBA" id="ARBA00008750"/>
    </source>
</evidence>
<dbReference type="CDD" id="cd06558">
    <property type="entry name" value="crotonase-like"/>
    <property type="match status" value="1"/>
</dbReference>
<evidence type="ECO:0000259" key="16">
    <source>
        <dbReference type="Pfam" id="PF02737"/>
    </source>
</evidence>
<dbReference type="SUPFAM" id="SSF48179">
    <property type="entry name" value="6-phosphogluconate dehydrogenase C-terminal domain-like"/>
    <property type="match status" value="2"/>
</dbReference>
<comment type="catalytic activity">
    <reaction evidence="13">
        <text>a (3S)-3-hydroxyacyl-CoA + NAD(+) = a 3-oxoacyl-CoA + NADH + H(+)</text>
        <dbReference type="Rhea" id="RHEA:22432"/>
        <dbReference type="ChEBI" id="CHEBI:15378"/>
        <dbReference type="ChEBI" id="CHEBI:57318"/>
        <dbReference type="ChEBI" id="CHEBI:57540"/>
        <dbReference type="ChEBI" id="CHEBI:57945"/>
        <dbReference type="ChEBI" id="CHEBI:90726"/>
        <dbReference type="EC" id="1.1.1.35"/>
    </reaction>
</comment>
<comment type="subcellular location">
    <subcellularLocation>
        <location evidence="1">Peroxisome</location>
    </subcellularLocation>
</comment>
<keyword evidence="11" id="KW-0456">Lyase</keyword>
<evidence type="ECO:0000256" key="2">
    <source>
        <dbReference type="ARBA" id="ARBA00005005"/>
    </source>
</evidence>
<dbReference type="AlphaFoldDB" id="A0A225MCV5"/>
<keyword evidence="12" id="KW-0511">Multifunctional enzyme</keyword>
<dbReference type="InterPro" id="IPR008927">
    <property type="entry name" value="6-PGluconate_DH-like_C_sf"/>
</dbReference>
<dbReference type="FunFam" id="3.40.50.720:FF:000009">
    <property type="entry name" value="Fatty oxidation complex, alpha subunit"/>
    <property type="match status" value="1"/>
</dbReference>
<reference evidence="18" key="1">
    <citation type="submission" date="2017-06" db="EMBL/GenBank/DDBJ databases">
        <title>Herbaspirillum phytohormonus sp. nov., isolated from the root nodule of Robinia pseudoacacia in lead-zinc mine.</title>
        <authorList>
            <person name="Fan M."/>
            <person name="Lin Y."/>
        </authorList>
    </citation>
    <scope>NUCLEOTIDE SEQUENCE [LARGE SCALE GENOMIC DNA]</scope>
    <source>
        <strain evidence="18">SC-089</strain>
    </source>
</reference>
<accession>A0A225MCV5</accession>
<feature type="domain" description="3-hydroxyacyl-CoA dehydrogenase NAD binding" evidence="16">
    <location>
        <begin position="297"/>
        <end position="473"/>
    </location>
</feature>
<evidence type="ECO:0000256" key="11">
    <source>
        <dbReference type="ARBA" id="ARBA00023239"/>
    </source>
</evidence>
<evidence type="ECO:0000256" key="9">
    <source>
        <dbReference type="ARBA" id="ARBA00023140"/>
    </source>
</evidence>
<evidence type="ECO:0000256" key="7">
    <source>
        <dbReference type="ARBA" id="ARBA00023027"/>
    </source>
</evidence>
<feature type="domain" description="3-hydroxyacyl-CoA dehydrogenase C-terminal" evidence="15">
    <location>
        <begin position="605"/>
        <end position="691"/>
    </location>
</feature>
<dbReference type="EMBL" id="NJIH01000007">
    <property type="protein sequence ID" value="OWT59135.1"/>
    <property type="molecule type" value="Genomic_DNA"/>
</dbReference>
<keyword evidence="4" id="KW-0276">Fatty acid metabolism</keyword>
<evidence type="ECO:0000259" key="15">
    <source>
        <dbReference type="Pfam" id="PF00725"/>
    </source>
</evidence>
<evidence type="ECO:0000256" key="14">
    <source>
        <dbReference type="RuleBase" id="RU003707"/>
    </source>
</evidence>
<dbReference type="Pfam" id="PF00378">
    <property type="entry name" value="ECH_1"/>
    <property type="match status" value="1"/>
</dbReference>
<dbReference type="Proteomes" id="UP000214603">
    <property type="component" value="Unassembled WGS sequence"/>
</dbReference>
<evidence type="ECO:0000256" key="6">
    <source>
        <dbReference type="ARBA" id="ARBA00023002"/>
    </source>
</evidence>
<evidence type="ECO:0000256" key="13">
    <source>
        <dbReference type="ARBA" id="ARBA00049556"/>
    </source>
</evidence>
<name>A0A225MCV5_9BURK</name>
<gene>
    <name evidence="17" type="ORF">CEY11_13175</name>
</gene>
<dbReference type="PANTHER" id="PTHR23309:SF51">
    <property type="entry name" value="3-HYDROXYACYL-COA DEHYDROGENASE-RELATED"/>
    <property type="match status" value="1"/>
</dbReference>
<comment type="pathway">
    <text evidence="2">Lipid metabolism; fatty acid beta-oxidation.</text>
</comment>
<comment type="similarity">
    <text evidence="14">Belongs to the enoyl-CoA hydratase/isomerase family.</text>
</comment>
<keyword evidence="18" id="KW-1185">Reference proteome</keyword>
<dbReference type="FunFam" id="1.10.1040.50:FF:000006">
    <property type="entry name" value="Peroxisomal bifunctional enzyme"/>
    <property type="match status" value="1"/>
</dbReference>
<dbReference type="Gene3D" id="1.10.1040.50">
    <property type="match status" value="1"/>
</dbReference>
<evidence type="ECO:0000313" key="17">
    <source>
        <dbReference type="EMBL" id="OWT59135.1"/>
    </source>
</evidence>
<comment type="caution">
    <text evidence="17">The sequence shown here is derived from an EMBL/GenBank/DDBJ whole genome shotgun (WGS) entry which is preliminary data.</text>
</comment>
<protein>
    <submittedName>
        <fullName evidence="17">3-hydroxyacyl-CoA dehydrogenase</fullName>
    </submittedName>
</protein>
<dbReference type="SUPFAM" id="SSF51735">
    <property type="entry name" value="NAD(P)-binding Rossmann-fold domains"/>
    <property type="match status" value="1"/>
</dbReference>
<dbReference type="PROSITE" id="PS00166">
    <property type="entry name" value="ENOYL_COA_HYDRATASE"/>
    <property type="match status" value="1"/>
</dbReference>
<dbReference type="GO" id="GO:0003857">
    <property type="term" value="F:(3S)-3-hydroxyacyl-CoA dehydrogenase (NAD+) activity"/>
    <property type="evidence" value="ECO:0007669"/>
    <property type="project" value="UniProtKB-EC"/>
</dbReference>
<dbReference type="GO" id="GO:0016853">
    <property type="term" value="F:isomerase activity"/>
    <property type="evidence" value="ECO:0007669"/>
    <property type="project" value="UniProtKB-KW"/>
</dbReference>
<keyword evidence="8" id="KW-0443">Lipid metabolism</keyword>
<evidence type="ECO:0000256" key="10">
    <source>
        <dbReference type="ARBA" id="ARBA00023235"/>
    </source>
</evidence>
<dbReference type="InterPro" id="IPR006176">
    <property type="entry name" value="3-OHacyl-CoA_DH_NAD-bd"/>
</dbReference>
<dbReference type="InterPro" id="IPR036291">
    <property type="entry name" value="NAD(P)-bd_dom_sf"/>
</dbReference>
<dbReference type="GO" id="GO:0070403">
    <property type="term" value="F:NAD+ binding"/>
    <property type="evidence" value="ECO:0007669"/>
    <property type="project" value="InterPro"/>
</dbReference>
<dbReference type="Pfam" id="PF00725">
    <property type="entry name" value="3HCDH"/>
    <property type="match status" value="2"/>
</dbReference>
<dbReference type="RefSeq" id="WP_088603866.1">
    <property type="nucleotide sequence ID" value="NZ_NJIH01000007.1"/>
</dbReference>
<dbReference type="UniPathway" id="UPA00659"/>
<evidence type="ECO:0000313" key="18">
    <source>
        <dbReference type="Proteomes" id="UP000214603"/>
    </source>
</evidence>
<dbReference type="GO" id="GO:0004300">
    <property type="term" value="F:enoyl-CoA hydratase activity"/>
    <property type="evidence" value="ECO:0007669"/>
    <property type="project" value="UniProtKB-ARBA"/>
</dbReference>
<comment type="similarity">
    <text evidence="3">In the N-terminal section; belongs to the enoyl-CoA hydratase/isomerase family.</text>
</comment>
<keyword evidence="5" id="KW-0442">Lipid degradation</keyword>